<reference evidence="1 2" key="1">
    <citation type="submission" date="2021-02" db="EMBL/GenBank/DDBJ databases">
        <title>Whole genome sequencing of Streptomyces actuosus VRA1.</title>
        <authorList>
            <person name="Sen G."/>
            <person name="Sen A."/>
        </authorList>
    </citation>
    <scope>NUCLEOTIDE SEQUENCE [LARGE SCALE GENOMIC DNA]</scope>
    <source>
        <strain evidence="1 2">VRA1</strain>
    </source>
</reference>
<comment type="caution">
    <text evidence="1">The sequence shown here is derived from an EMBL/GenBank/DDBJ whole genome shotgun (WGS) entry which is preliminary data.</text>
</comment>
<dbReference type="Proteomes" id="UP000788262">
    <property type="component" value="Unassembled WGS sequence"/>
</dbReference>
<gene>
    <name evidence="1" type="ORF">JS756_14470</name>
</gene>
<proteinExistence type="predicted"/>
<protein>
    <submittedName>
        <fullName evidence="1">Uncharacterized protein</fullName>
    </submittedName>
</protein>
<dbReference type="EMBL" id="JAFFZS010000009">
    <property type="protein sequence ID" value="MBN0045292.1"/>
    <property type="molecule type" value="Genomic_DNA"/>
</dbReference>
<organism evidence="1 2">
    <name type="scientific">Streptomyces actuosus</name>
    <dbReference type="NCBI Taxonomy" id="1885"/>
    <lineage>
        <taxon>Bacteria</taxon>
        <taxon>Bacillati</taxon>
        <taxon>Actinomycetota</taxon>
        <taxon>Actinomycetes</taxon>
        <taxon>Kitasatosporales</taxon>
        <taxon>Streptomycetaceae</taxon>
        <taxon>Streptomyces</taxon>
    </lineage>
</organism>
<evidence type="ECO:0000313" key="2">
    <source>
        <dbReference type="Proteomes" id="UP000788262"/>
    </source>
</evidence>
<sequence>MLDTTRYTDRGKYLGPALQAAVTGLADGDSTSIAPPHSATQVHIMANIMHAVAQPGGGIGESMAGVDLVHKGLGDSFGNMAAAYMPEISQKLYDGDSAKYIFLTNSEDPSGLGRPEDVGRFLSAVSEDPAGRAGIVLGESIYTSGLMETHLSDPSLFDGPDRQVLESIGSNAGLIEGIVAHSVADSEVRDAVEGQNAYNEDLKAKGDYAKTWISTGMTFLKVPERLGGDVMGGFLGGGIGAVASAAVDHLLDGQKMSGARDEALYQSAGDLYDSRASVSR</sequence>
<accession>A0ABS2VQA4</accession>
<evidence type="ECO:0000313" key="1">
    <source>
        <dbReference type="EMBL" id="MBN0045292.1"/>
    </source>
</evidence>
<keyword evidence="2" id="KW-1185">Reference proteome</keyword>
<name>A0ABS2VQA4_STRAS</name>